<gene>
    <name evidence="2" type="ORF">JVT61DRAFT_13518</name>
</gene>
<evidence type="ECO:0000313" key="3">
    <source>
        <dbReference type="Proteomes" id="UP000683000"/>
    </source>
</evidence>
<dbReference type="EMBL" id="JAGFBS010000064">
    <property type="protein sequence ID" value="KAG6369809.1"/>
    <property type="molecule type" value="Genomic_DNA"/>
</dbReference>
<evidence type="ECO:0000256" key="1">
    <source>
        <dbReference type="SAM" id="Phobius"/>
    </source>
</evidence>
<sequence>MFAWIGGVTLTNPFENQSAKISLAYYAISVSLTAILTCMICGRLVYYGMLMKKVLGGEHAAPYFSTVMLVVESMLPYSLAGITLWDRLWQEVRRHSLSCLCSVS</sequence>
<name>A0A8I2YDG9_9AGAM</name>
<dbReference type="OrthoDB" id="2796825at2759"/>
<proteinExistence type="predicted"/>
<reference evidence="2" key="1">
    <citation type="submission" date="2021-03" db="EMBL/GenBank/DDBJ databases">
        <title>Evolutionary innovations through gain and loss of genes in the ectomycorrhizal Boletales.</title>
        <authorList>
            <person name="Wu G."/>
            <person name="Miyauchi S."/>
            <person name="Morin E."/>
            <person name="Yang Z.-L."/>
            <person name="Xu J."/>
            <person name="Martin F.M."/>
        </authorList>
    </citation>
    <scope>NUCLEOTIDE SEQUENCE</scope>
    <source>
        <strain evidence="2">BR01</strain>
    </source>
</reference>
<dbReference type="Proteomes" id="UP000683000">
    <property type="component" value="Unassembled WGS sequence"/>
</dbReference>
<dbReference type="AlphaFoldDB" id="A0A8I2YDG9"/>
<organism evidence="2 3">
    <name type="scientific">Boletus reticuloceps</name>
    <dbReference type="NCBI Taxonomy" id="495285"/>
    <lineage>
        <taxon>Eukaryota</taxon>
        <taxon>Fungi</taxon>
        <taxon>Dikarya</taxon>
        <taxon>Basidiomycota</taxon>
        <taxon>Agaricomycotina</taxon>
        <taxon>Agaricomycetes</taxon>
        <taxon>Agaricomycetidae</taxon>
        <taxon>Boletales</taxon>
        <taxon>Boletineae</taxon>
        <taxon>Boletaceae</taxon>
        <taxon>Boletoideae</taxon>
        <taxon>Boletus</taxon>
    </lineage>
</organism>
<accession>A0A8I2YDG9</accession>
<keyword evidence="3" id="KW-1185">Reference proteome</keyword>
<protein>
    <submittedName>
        <fullName evidence="2">Uncharacterized protein</fullName>
    </submittedName>
</protein>
<comment type="caution">
    <text evidence="2">The sequence shown here is derived from an EMBL/GenBank/DDBJ whole genome shotgun (WGS) entry which is preliminary data.</text>
</comment>
<keyword evidence="1" id="KW-0812">Transmembrane</keyword>
<feature type="transmembrane region" description="Helical" evidence="1">
    <location>
        <begin position="23"/>
        <end position="49"/>
    </location>
</feature>
<keyword evidence="1" id="KW-0472">Membrane</keyword>
<evidence type="ECO:0000313" key="2">
    <source>
        <dbReference type="EMBL" id="KAG6369809.1"/>
    </source>
</evidence>
<feature type="transmembrane region" description="Helical" evidence="1">
    <location>
        <begin position="61"/>
        <end position="85"/>
    </location>
</feature>
<keyword evidence="1" id="KW-1133">Transmembrane helix</keyword>